<dbReference type="InterPro" id="IPR006204">
    <property type="entry name" value="GHMP_kinase_N_dom"/>
</dbReference>
<sequence>MASTDDTRGLLTLGVSTVVGGLLLYRAYSASAAIRAKQHAATKARRLAQEKEFGSGSGNRPRLASLTMERRKVTVQVPATTANMGSGYDCLGMALDMWNELTVERSSKFEIIAEGEGADDLPLDETNLVVVGLKSAFGAAGKPVPPLKYHMINKIPHGRGLGSSSAAIVAGILAGLALTGHRLEVQGKEGVLQLATEIEGHPDNVAPAMYGGIQLGLYSEEEKRWATERLSLPHGLIFVMFIPTFVGKTSELRKVVPKKVSMADAVFNMSRLAWFINALNTGKVKNFREGLRDRLHQPYRAEAVYTHLDPLMKAAYDAGAAGAYLSGAGPVVMAITSGGSGDYFTQLQKESNDIKVARAMTKVAQELNVPGKVYITHPTQTGGVIVSADPPYSTELVEFNGGT</sequence>
<evidence type="ECO:0000256" key="9">
    <source>
        <dbReference type="ARBA" id="ARBA00022777"/>
    </source>
</evidence>
<evidence type="ECO:0000256" key="8">
    <source>
        <dbReference type="ARBA" id="ARBA00022741"/>
    </source>
</evidence>
<accession>A0A7S3PLH1</accession>
<evidence type="ECO:0000256" key="7">
    <source>
        <dbReference type="ARBA" id="ARBA00022697"/>
    </source>
</evidence>
<comment type="catalytic activity">
    <reaction evidence="11">
        <text>L-homoserine + ATP = O-phospho-L-homoserine + ADP + H(+)</text>
        <dbReference type="Rhea" id="RHEA:13985"/>
        <dbReference type="ChEBI" id="CHEBI:15378"/>
        <dbReference type="ChEBI" id="CHEBI:30616"/>
        <dbReference type="ChEBI" id="CHEBI:57476"/>
        <dbReference type="ChEBI" id="CHEBI:57590"/>
        <dbReference type="ChEBI" id="CHEBI:456216"/>
        <dbReference type="EC" id="2.7.1.39"/>
    </reaction>
    <physiologicalReaction direction="left-to-right" evidence="11">
        <dbReference type="Rhea" id="RHEA:13986"/>
    </physiologicalReaction>
</comment>
<feature type="domain" description="GHMP kinase N-terminal" evidence="12">
    <location>
        <begin position="138"/>
        <end position="212"/>
    </location>
</feature>
<evidence type="ECO:0000256" key="10">
    <source>
        <dbReference type="ARBA" id="ARBA00022840"/>
    </source>
</evidence>
<evidence type="ECO:0000256" key="11">
    <source>
        <dbReference type="ARBA" id="ARBA00049913"/>
    </source>
</evidence>
<dbReference type="InterPro" id="IPR020568">
    <property type="entry name" value="Ribosomal_Su5_D2-typ_SF"/>
</dbReference>
<dbReference type="EC" id="2.7.1.39" evidence="3"/>
<evidence type="ECO:0000259" key="12">
    <source>
        <dbReference type="Pfam" id="PF00288"/>
    </source>
</evidence>
<dbReference type="InterPro" id="IPR013750">
    <property type="entry name" value="GHMP_kinase_C_dom"/>
</dbReference>
<keyword evidence="7" id="KW-0791">Threonine biosynthesis</keyword>
<dbReference type="PROSITE" id="PS00627">
    <property type="entry name" value="GHMP_KINASES_ATP"/>
    <property type="match status" value="1"/>
</dbReference>
<evidence type="ECO:0000256" key="5">
    <source>
        <dbReference type="ARBA" id="ARBA00022605"/>
    </source>
</evidence>
<dbReference type="SUPFAM" id="SSF55060">
    <property type="entry name" value="GHMP Kinase, C-terminal domain"/>
    <property type="match status" value="1"/>
</dbReference>
<dbReference type="EMBL" id="HBIN01017509">
    <property type="protein sequence ID" value="CAE0443264.1"/>
    <property type="molecule type" value="Transcribed_RNA"/>
</dbReference>
<evidence type="ECO:0000313" key="14">
    <source>
        <dbReference type="EMBL" id="CAE0443264.1"/>
    </source>
</evidence>
<evidence type="ECO:0000256" key="6">
    <source>
        <dbReference type="ARBA" id="ARBA00022679"/>
    </source>
</evidence>
<dbReference type="Pfam" id="PF08544">
    <property type="entry name" value="GHMP_kinases_C"/>
    <property type="match status" value="1"/>
</dbReference>
<evidence type="ECO:0000259" key="13">
    <source>
        <dbReference type="Pfam" id="PF08544"/>
    </source>
</evidence>
<dbReference type="SUPFAM" id="SSF54211">
    <property type="entry name" value="Ribosomal protein S5 domain 2-like"/>
    <property type="match status" value="1"/>
</dbReference>
<dbReference type="Gene3D" id="3.30.230.10">
    <property type="match status" value="1"/>
</dbReference>
<dbReference type="PANTHER" id="PTHR20861:SF1">
    <property type="entry name" value="HOMOSERINE KINASE"/>
    <property type="match status" value="1"/>
</dbReference>
<dbReference type="InterPro" id="IPR006203">
    <property type="entry name" value="GHMP_knse_ATP-bd_CS"/>
</dbReference>
<comment type="similarity">
    <text evidence="2">Belongs to the GHMP kinase family. Homoserine kinase subfamily.</text>
</comment>
<dbReference type="InterPro" id="IPR036554">
    <property type="entry name" value="GHMP_kinase_C_sf"/>
</dbReference>
<comment type="pathway">
    <text evidence="1">Amino-acid biosynthesis; L-threonine biosynthesis; L-threonine from L-aspartate: step 4/5.</text>
</comment>
<organism evidence="14">
    <name type="scientific">Aplanochytrium stocchinoi</name>
    <dbReference type="NCBI Taxonomy" id="215587"/>
    <lineage>
        <taxon>Eukaryota</taxon>
        <taxon>Sar</taxon>
        <taxon>Stramenopiles</taxon>
        <taxon>Bigyra</taxon>
        <taxon>Labyrinthulomycetes</taxon>
        <taxon>Thraustochytrida</taxon>
        <taxon>Thraustochytriidae</taxon>
        <taxon>Aplanochytrium</taxon>
    </lineage>
</organism>
<gene>
    <name evidence="14" type="ORF">ASTO00021_LOCUS13358</name>
</gene>
<dbReference type="NCBIfam" id="TIGR00191">
    <property type="entry name" value="thrB"/>
    <property type="match status" value="1"/>
</dbReference>
<dbReference type="Pfam" id="PF00288">
    <property type="entry name" value="GHMP_kinases_N"/>
    <property type="match status" value="1"/>
</dbReference>
<reference evidence="14" key="1">
    <citation type="submission" date="2021-01" db="EMBL/GenBank/DDBJ databases">
        <authorList>
            <person name="Corre E."/>
            <person name="Pelletier E."/>
            <person name="Niang G."/>
            <person name="Scheremetjew M."/>
            <person name="Finn R."/>
            <person name="Kale V."/>
            <person name="Holt S."/>
            <person name="Cochrane G."/>
            <person name="Meng A."/>
            <person name="Brown T."/>
            <person name="Cohen L."/>
        </authorList>
    </citation>
    <scope>NUCLEOTIDE SEQUENCE</scope>
    <source>
        <strain evidence="14">GSBS06</strain>
    </source>
</reference>
<keyword evidence="5" id="KW-0028">Amino-acid biosynthesis</keyword>
<protein>
    <recommendedName>
        <fullName evidence="4">Homoserine kinase</fullName>
        <ecNumber evidence="3">2.7.1.39</ecNumber>
    </recommendedName>
</protein>
<dbReference type="GO" id="GO:0004413">
    <property type="term" value="F:homoserine kinase activity"/>
    <property type="evidence" value="ECO:0007669"/>
    <property type="project" value="UniProtKB-EC"/>
</dbReference>
<name>A0A7S3PLH1_9STRA</name>
<keyword evidence="8" id="KW-0547">Nucleotide-binding</keyword>
<evidence type="ECO:0000256" key="3">
    <source>
        <dbReference type="ARBA" id="ARBA00012078"/>
    </source>
</evidence>
<keyword evidence="6" id="KW-0808">Transferase</keyword>
<dbReference type="AlphaFoldDB" id="A0A7S3PLH1"/>
<dbReference type="PRINTS" id="PR00958">
    <property type="entry name" value="HOMSERKINASE"/>
</dbReference>
<dbReference type="UniPathway" id="UPA00050">
    <property type="reaction ID" value="UER00064"/>
</dbReference>
<evidence type="ECO:0000256" key="2">
    <source>
        <dbReference type="ARBA" id="ARBA00007370"/>
    </source>
</evidence>
<dbReference type="PANTHER" id="PTHR20861">
    <property type="entry name" value="HOMOSERINE/4-DIPHOSPHOCYTIDYL-2-C-METHYL-D-ERYTHRITOL KINASE"/>
    <property type="match status" value="1"/>
</dbReference>
<evidence type="ECO:0000256" key="1">
    <source>
        <dbReference type="ARBA" id="ARBA00005015"/>
    </source>
</evidence>
<dbReference type="HAMAP" id="MF_00384">
    <property type="entry name" value="Homoser_kinase"/>
    <property type="match status" value="1"/>
</dbReference>
<keyword evidence="10" id="KW-0067">ATP-binding</keyword>
<feature type="domain" description="GHMP kinase C-terminal" evidence="13">
    <location>
        <begin position="278"/>
        <end position="361"/>
    </location>
</feature>
<dbReference type="Gene3D" id="3.30.70.890">
    <property type="entry name" value="GHMP kinase, C-terminal domain"/>
    <property type="match status" value="1"/>
</dbReference>
<dbReference type="InterPro" id="IPR000870">
    <property type="entry name" value="Homoserine_kinase"/>
</dbReference>
<dbReference type="GO" id="GO:0009088">
    <property type="term" value="P:threonine biosynthetic process"/>
    <property type="evidence" value="ECO:0007669"/>
    <property type="project" value="UniProtKB-UniPathway"/>
</dbReference>
<keyword evidence="9" id="KW-0418">Kinase</keyword>
<evidence type="ECO:0000256" key="4">
    <source>
        <dbReference type="ARBA" id="ARBA00017858"/>
    </source>
</evidence>
<proteinExistence type="inferred from homology"/>
<dbReference type="GO" id="GO:0005524">
    <property type="term" value="F:ATP binding"/>
    <property type="evidence" value="ECO:0007669"/>
    <property type="project" value="UniProtKB-KW"/>
</dbReference>
<dbReference type="InterPro" id="IPR014721">
    <property type="entry name" value="Ribsml_uS5_D2-typ_fold_subgr"/>
</dbReference>